<dbReference type="InterPro" id="IPR029026">
    <property type="entry name" value="tRNA_m1G_MTases_N"/>
</dbReference>
<dbReference type="GO" id="GO:0032259">
    <property type="term" value="P:methylation"/>
    <property type="evidence" value="ECO:0007669"/>
    <property type="project" value="UniProtKB-KW"/>
</dbReference>
<comment type="caution">
    <text evidence="4">The sequence shown here is derived from an EMBL/GenBank/DDBJ whole genome shotgun (WGS) entry which is preliminary data.</text>
</comment>
<feature type="domain" description="tRNA/rRNA methyltransferase SpoU type" evidence="3">
    <location>
        <begin position="2"/>
        <end position="124"/>
    </location>
</feature>
<protein>
    <submittedName>
        <fullName evidence="4">rRNA methyltransferase</fullName>
    </submittedName>
</protein>
<evidence type="ECO:0000313" key="4">
    <source>
        <dbReference type="EMBL" id="GGI57339.1"/>
    </source>
</evidence>
<dbReference type="EMBL" id="BMDQ01000002">
    <property type="protein sequence ID" value="GGI57339.1"/>
    <property type="molecule type" value="Genomic_DNA"/>
</dbReference>
<gene>
    <name evidence="4" type="ORF">GCM10011444_16480</name>
</gene>
<dbReference type="InterPro" id="IPR001537">
    <property type="entry name" value="SpoU_MeTrfase"/>
</dbReference>
<accession>A0ABQ2BZ14</accession>
<evidence type="ECO:0000256" key="1">
    <source>
        <dbReference type="ARBA" id="ARBA00022603"/>
    </source>
</evidence>
<proteinExistence type="predicted"/>
<dbReference type="InterPro" id="IPR029028">
    <property type="entry name" value="Alpha/beta_knot_MTases"/>
</dbReference>
<dbReference type="Pfam" id="PF00588">
    <property type="entry name" value="SpoU_methylase"/>
    <property type="match status" value="1"/>
</dbReference>
<keyword evidence="1 4" id="KW-0489">Methyltransferase</keyword>
<sequence>MSDALGVEELIFCGDNVQLGKRIKKTSRSTEKYVPHRIETDILAVISDLKRKNYFVIALEITDTSIRLNDYELNTNRPVALIVGNENFGISEAVLKLTDATVHINMFGENTSMNVVQATSIALYELIKQLQNNNH</sequence>
<dbReference type="PANTHER" id="PTHR46429">
    <property type="entry name" value="23S RRNA (GUANOSINE-2'-O-)-METHYLTRANSFERASE RLMB"/>
    <property type="match status" value="1"/>
</dbReference>
<name>A0ABQ2BZ14_9FLAO</name>
<keyword evidence="2" id="KW-0808">Transferase</keyword>
<keyword evidence="5" id="KW-1185">Reference proteome</keyword>
<organism evidence="4 5">
    <name type="scientific">Winogradskyella haliclonae</name>
    <dbReference type="NCBI Taxonomy" id="2048558"/>
    <lineage>
        <taxon>Bacteria</taxon>
        <taxon>Pseudomonadati</taxon>
        <taxon>Bacteroidota</taxon>
        <taxon>Flavobacteriia</taxon>
        <taxon>Flavobacteriales</taxon>
        <taxon>Flavobacteriaceae</taxon>
        <taxon>Winogradskyella</taxon>
    </lineage>
</organism>
<dbReference type="CDD" id="cd18082">
    <property type="entry name" value="SpoU-like_family"/>
    <property type="match status" value="1"/>
</dbReference>
<evidence type="ECO:0000259" key="3">
    <source>
        <dbReference type="Pfam" id="PF00588"/>
    </source>
</evidence>
<dbReference type="GO" id="GO:0008168">
    <property type="term" value="F:methyltransferase activity"/>
    <property type="evidence" value="ECO:0007669"/>
    <property type="project" value="UniProtKB-KW"/>
</dbReference>
<dbReference type="Proteomes" id="UP000624701">
    <property type="component" value="Unassembled WGS sequence"/>
</dbReference>
<reference evidence="5" key="1">
    <citation type="journal article" date="2019" name="Int. J. Syst. Evol. Microbiol.">
        <title>The Global Catalogue of Microorganisms (GCM) 10K type strain sequencing project: providing services to taxonomists for standard genome sequencing and annotation.</title>
        <authorList>
            <consortium name="The Broad Institute Genomics Platform"/>
            <consortium name="The Broad Institute Genome Sequencing Center for Infectious Disease"/>
            <person name="Wu L."/>
            <person name="Ma J."/>
        </authorList>
    </citation>
    <scope>NUCLEOTIDE SEQUENCE [LARGE SCALE GENOMIC DNA]</scope>
    <source>
        <strain evidence="5">CCM 8681</strain>
    </source>
</reference>
<evidence type="ECO:0000256" key="2">
    <source>
        <dbReference type="ARBA" id="ARBA00022679"/>
    </source>
</evidence>
<dbReference type="InterPro" id="IPR004441">
    <property type="entry name" value="rRNA_MeTrfase_TrmH"/>
</dbReference>
<evidence type="ECO:0000313" key="5">
    <source>
        <dbReference type="Proteomes" id="UP000624701"/>
    </source>
</evidence>
<dbReference type="PANTHER" id="PTHR46429:SF1">
    <property type="entry name" value="23S RRNA (GUANOSINE-2'-O-)-METHYLTRANSFERASE RLMB"/>
    <property type="match status" value="1"/>
</dbReference>
<dbReference type="SUPFAM" id="SSF75217">
    <property type="entry name" value="alpha/beta knot"/>
    <property type="match status" value="1"/>
</dbReference>
<dbReference type="Gene3D" id="3.40.1280.10">
    <property type="match status" value="1"/>
</dbReference>